<keyword evidence="2 8" id="KW-1003">Cell membrane</keyword>
<reference evidence="10 11" key="1">
    <citation type="journal article" date="2012" name="J. Bacteriol.">
        <title>Genome sequence of an alkane-degrading bacterium, Alcanivorax pacificus type strain W11-5, isolated from deep sea sediment.</title>
        <authorList>
            <person name="Lai Q."/>
            <person name="Shao Z."/>
        </authorList>
    </citation>
    <scope>NUCLEOTIDE SEQUENCE [LARGE SCALE GENOMIC DNA]</scope>
    <source>
        <strain evidence="10 11">W11-5</strain>
    </source>
</reference>
<organism evidence="10 11">
    <name type="scientific">Isoalcanivorax pacificus W11-5</name>
    <dbReference type="NCBI Taxonomy" id="391936"/>
    <lineage>
        <taxon>Bacteria</taxon>
        <taxon>Pseudomonadati</taxon>
        <taxon>Pseudomonadota</taxon>
        <taxon>Gammaproteobacteria</taxon>
        <taxon>Oceanospirillales</taxon>
        <taxon>Alcanivoracaceae</taxon>
        <taxon>Isoalcanivorax</taxon>
    </lineage>
</organism>
<dbReference type="Proteomes" id="UP000006764">
    <property type="component" value="Chromosome"/>
</dbReference>
<evidence type="ECO:0000313" key="11">
    <source>
        <dbReference type="Proteomes" id="UP000006764"/>
    </source>
</evidence>
<dbReference type="PANTHER" id="PTHR37479:SF1">
    <property type="entry name" value="CELL DIVISION PROTEIN FTSL"/>
    <property type="match status" value="1"/>
</dbReference>
<dbReference type="RefSeq" id="WP_008739507.1">
    <property type="nucleotide sequence ID" value="NZ_CP004387.1"/>
</dbReference>
<comment type="subcellular location">
    <subcellularLocation>
        <location evidence="8">Cell inner membrane</location>
        <topology evidence="8">Single-pass type II membrane protein</topology>
    </subcellularLocation>
    <subcellularLocation>
        <location evidence="1">Cell membrane</location>
        <topology evidence="1">Single-pass type II membrane protein</topology>
    </subcellularLocation>
    <text evidence="8">Localizes to the division septum where it forms a ring structure.</text>
</comment>
<evidence type="ECO:0000256" key="9">
    <source>
        <dbReference type="NCBIfam" id="TIGR02209"/>
    </source>
</evidence>
<feature type="transmembrane region" description="Helical" evidence="8">
    <location>
        <begin position="12"/>
        <end position="31"/>
    </location>
</feature>
<keyword evidence="7 8" id="KW-0131">Cell cycle</keyword>
<dbReference type="Pfam" id="PF04999">
    <property type="entry name" value="FtsL"/>
    <property type="match status" value="1"/>
</dbReference>
<evidence type="ECO:0000256" key="4">
    <source>
        <dbReference type="ARBA" id="ARBA00022692"/>
    </source>
</evidence>
<evidence type="ECO:0000256" key="6">
    <source>
        <dbReference type="ARBA" id="ARBA00023136"/>
    </source>
</evidence>
<dbReference type="AlphaFoldDB" id="A0A0B4XLE4"/>
<dbReference type="EMBL" id="CP004387">
    <property type="protein sequence ID" value="AJD47378.1"/>
    <property type="molecule type" value="Genomic_DNA"/>
</dbReference>
<dbReference type="KEGG" id="apac:S7S_04780"/>
<name>A0A0B4XLE4_9GAMM</name>
<keyword evidence="5 8" id="KW-1133">Transmembrane helix</keyword>
<dbReference type="NCBIfam" id="TIGR02209">
    <property type="entry name" value="ftsL_broad"/>
    <property type="match status" value="1"/>
</dbReference>
<evidence type="ECO:0000313" key="10">
    <source>
        <dbReference type="EMBL" id="AJD47378.1"/>
    </source>
</evidence>
<keyword evidence="6 8" id="KW-0472">Membrane</keyword>
<accession>A0A0B4XLE4</accession>
<keyword evidence="11" id="KW-1185">Reference proteome</keyword>
<dbReference type="GO" id="GO:0043093">
    <property type="term" value="P:FtsZ-dependent cytokinesis"/>
    <property type="evidence" value="ECO:0007669"/>
    <property type="project" value="UniProtKB-UniRule"/>
</dbReference>
<sequence length="94" mass="10698">MAAVAERNNPLIWPALTAVLVMTAVAVSYSVHQARKLTAQSQQLQREQYRLHTEWGQLLLEESTWGSFARVEQLARQELKMKQPAASERVVVRP</sequence>
<gene>
    <name evidence="8" type="primary">ftsL</name>
    <name evidence="10" type="ORF">S7S_04780</name>
</gene>
<dbReference type="PANTHER" id="PTHR37479">
    <property type="entry name" value="CELL DIVISION PROTEIN FTSL"/>
    <property type="match status" value="1"/>
</dbReference>
<comment type="function">
    <text evidence="8">Essential cell division protein. May link together the upstream cell division proteins, which are predominantly cytoplasmic, with the downstream cell division proteins, which are predominantly periplasmic.</text>
</comment>
<dbReference type="HOGENOM" id="CLU_156524_1_0_6"/>
<dbReference type="HAMAP" id="MF_00910">
    <property type="entry name" value="FtsL"/>
    <property type="match status" value="1"/>
</dbReference>
<dbReference type="GO" id="GO:0005886">
    <property type="term" value="C:plasma membrane"/>
    <property type="evidence" value="ECO:0007669"/>
    <property type="project" value="UniProtKB-SubCell"/>
</dbReference>
<dbReference type="GO" id="GO:0032153">
    <property type="term" value="C:cell division site"/>
    <property type="evidence" value="ECO:0007669"/>
    <property type="project" value="UniProtKB-UniRule"/>
</dbReference>
<comment type="subunit">
    <text evidence="8">Part of a complex composed of FtsB, FtsL and FtsQ.</text>
</comment>
<evidence type="ECO:0000256" key="5">
    <source>
        <dbReference type="ARBA" id="ARBA00022989"/>
    </source>
</evidence>
<evidence type="ECO:0000256" key="7">
    <source>
        <dbReference type="ARBA" id="ARBA00023306"/>
    </source>
</evidence>
<keyword evidence="4 8" id="KW-0812">Transmembrane</keyword>
<keyword evidence="8" id="KW-0997">Cell inner membrane</keyword>
<comment type="similarity">
    <text evidence="8">Belongs to the FtsL family.</text>
</comment>
<proteinExistence type="inferred from homology"/>
<keyword evidence="3 8" id="KW-0132">Cell division</keyword>
<evidence type="ECO:0000256" key="1">
    <source>
        <dbReference type="ARBA" id="ARBA00004401"/>
    </source>
</evidence>
<evidence type="ECO:0000256" key="2">
    <source>
        <dbReference type="ARBA" id="ARBA00022475"/>
    </source>
</evidence>
<evidence type="ECO:0000256" key="3">
    <source>
        <dbReference type="ARBA" id="ARBA00022618"/>
    </source>
</evidence>
<evidence type="ECO:0000256" key="8">
    <source>
        <dbReference type="HAMAP-Rule" id="MF_00910"/>
    </source>
</evidence>
<dbReference type="STRING" id="391936.S7S_04780"/>
<dbReference type="OrthoDB" id="5298556at2"/>
<protein>
    <recommendedName>
        <fullName evidence="8 9">Cell division protein FtsL</fullName>
    </recommendedName>
</protein>
<dbReference type="InterPro" id="IPR011922">
    <property type="entry name" value="Cell_div_FtsL"/>
</dbReference>